<evidence type="ECO:0000313" key="2">
    <source>
        <dbReference type="EMBL" id="MCL6272601.1"/>
    </source>
</evidence>
<dbReference type="EMBL" id="JAMFMA010000001">
    <property type="protein sequence ID" value="MCL6272601.1"/>
    <property type="molecule type" value="Genomic_DNA"/>
</dbReference>
<dbReference type="PANTHER" id="PTHR42663">
    <property type="entry name" value="HYDROLASE C777.06C-RELATED-RELATED"/>
    <property type="match status" value="1"/>
</dbReference>
<sequence length="285" mass="32054">MSLIILGTVQDGGSPHIGCKRDCCKALFANPDKTRQVVSLGVIDHENKRSFMFEATPDMTAQMKALRNFSGLNKETPDGIFLTHAHIGHYTGLMYLGREALGGNHVPVYAMPKMKSFLETNGPWSQLVTLGNIDIKAMEHQNQIPITSNLTVIPFKVPHRDEFSETVGFKILGPNKSVLFIPDIDKWAKWETSIRSEIKKVDYAFLDASFFDAEEINNRDIAEIPHPFVIESMELFKSLSKADKAKIHFIHFNHTNPLLLNDSEASRTVLSEGYHISKFQQVIGL</sequence>
<organism evidence="2 3">
    <name type="scientific">Flagellimonas spongiicola</name>
    <dbReference type="NCBI Taxonomy" id="2942208"/>
    <lineage>
        <taxon>Bacteria</taxon>
        <taxon>Pseudomonadati</taxon>
        <taxon>Bacteroidota</taxon>
        <taxon>Flavobacteriia</taxon>
        <taxon>Flavobacteriales</taxon>
        <taxon>Flavobacteriaceae</taxon>
        <taxon>Flagellimonas</taxon>
    </lineage>
</organism>
<dbReference type="PANTHER" id="PTHR42663:SF6">
    <property type="entry name" value="HYDROLASE C777.06C-RELATED"/>
    <property type="match status" value="1"/>
</dbReference>
<accession>A0ABT0PMY6</accession>
<evidence type="ECO:0000313" key="3">
    <source>
        <dbReference type="Proteomes" id="UP001203607"/>
    </source>
</evidence>
<keyword evidence="3" id="KW-1185">Reference proteome</keyword>
<name>A0ABT0PMY6_9FLAO</name>
<gene>
    <name evidence="2" type="ORF">M3P19_01205</name>
</gene>
<dbReference type="InterPro" id="IPR001279">
    <property type="entry name" value="Metallo-B-lactamas"/>
</dbReference>
<reference evidence="2 3" key="1">
    <citation type="submission" date="2022-05" db="EMBL/GenBank/DDBJ databases">
        <authorList>
            <person name="Park J.-S."/>
        </authorList>
    </citation>
    <scope>NUCLEOTIDE SEQUENCE [LARGE SCALE GENOMIC DNA]</scope>
    <source>
        <strain evidence="2 3">2012CJ35-5</strain>
    </source>
</reference>
<dbReference type="InterPro" id="IPR036866">
    <property type="entry name" value="RibonucZ/Hydroxyglut_hydro"/>
</dbReference>
<dbReference type="Proteomes" id="UP001203607">
    <property type="component" value="Unassembled WGS sequence"/>
</dbReference>
<evidence type="ECO:0000259" key="1">
    <source>
        <dbReference type="Pfam" id="PF12706"/>
    </source>
</evidence>
<dbReference type="RefSeq" id="WP_249655787.1">
    <property type="nucleotide sequence ID" value="NZ_JAMFMA010000001.1"/>
</dbReference>
<dbReference type="SUPFAM" id="SSF56281">
    <property type="entry name" value="Metallo-hydrolase/oxidoreductase"/>
    <property type="match status" value="1"/>
</dbReference>
<proteinExistence type="predicted"/>
<feature type="domain" description="Metallo-beta-lactamase" evidence="1">
    <location>
        <begin position="51"/>
        <end position="249"/>
    </location>
</feature>
<dbReference type="Pfam" id="PF12706">
    <property type="entry name" value="Lactamase_B_2"/>
    <property type="match status" value="1"/>
</dbReference>
<dbReference type="Gene3D" id="3.60.15.10">
    <property type="entry name" value="Ribonuclease Z/Hydroxyacylglutathione hydrolase-like"/>
    <property type="match status" value="1"/>
</dbReference>
<comment type="caution">
    <text evidence="2">The sequence shown here is derived from an EMBL/GenBank/DDBJ whole genome shotgun (WGS) entry which is preliminary data.</text>
</comment>
<protein>
    <submittedName>
        <fullName evidence="2">MBL fold metallo-hydrolase</fullName>
    </submittedName>
</protein>